<dbReference type="KEGG" id="dpp:DICPUDRAFT_55026"/>
<dbReference type="PIRSF" id="PIRSF015965">
    <property type="entry name" value="26S_Psome_Rpn1"/>
    <property type="match status" value="1"/>
</dbReference>
<dbReference type="FunCoup" id="F0ZJY8">
    <property type="interactions" value="1303"/>
</dbReference>
<evidence type="ECO:0000256" key="4">
    <source>
        <dbReference type="SAM" id="MobiDB-lite"/>
    </source>
</evidence>
<dbReference type="InParanoid" id="F0ZJY8"/>
<dbReference type="Proteomes" id="UP000001064">
    <property type="component" value="Unassembled WGS sequence"/>
</dbReference>
<dbReference type="OrthoDB" id="10252509at2759"/>
<dbReference type="GO" id="GO:0042176">
    <property type="term" value="P:regulation of protein catabolic process"/>
    <property type="evidence" value="ECO:0007669"/>
    <property type="project" value="InterPro"/>
</dbReference>
<keyword evidence="3 7" id="KW-0647">Proteasome</keyword>
<dbReference type="InterPro" id="IPR011989">
    <property type="entry name" value="ARM-like"/>
</dbReference>
<dbReference type="OMA" id="GTCNGDI"/>
<dbReference type="InterPro" id="IPR041433">
    <property type="entry name" value="RPN1_C"/>
</dbReference>
<feature type="compositionally biased region" description="Basic and acidic residues" evidence="4">
    <location>
        <begin position="14"/>
        <end position="27"/>
    </location>
</feature>
<dbReference type="Pfam" id="PF17781">
    <property type="entry name" value="RPN1_RPN2_N"/>
    <property type="match status" value="1"/>
</dbReference>
<evidence type="ECO:0000256" key="3">
    <source>
        <dbReference type="ARBA" id="ARBA00022942"/>
    </source>
</evidence>
<dbReference type="GeneID" id="10500844"/>
<dbReference type="InterPro" id="IPR016643">
    <property type="entry name" value="26S_Psome_Rpn1"/>
</dbReference>
<organism evidence="7 8">
    <name type="scientific">Dictyostelium purpureum</name>
    <name type="common">Slime mold</name>
    <dbReference type="NCBI Taxonomy" id="5786"/>
    <lineage>
        <taxon>Eukaryota</taxon>
        <taxon>Amoebozoa</taxon>
        <taxon>Evosea</taxon>
        <taxon>Eumycetozoa</taxon>
        <taxon>Dictyostelia</taxon>
        <taxon>Dictyosteliales</taxon>
        <taxon>Dictyosteliaceae</taxon>
        <taxon>Dictyostelium</taxon>
    </lineage>
</organism>
<dbReference type="InterPro" id="IPR016024">
    <property type="entry name" value="ARM-type_fold"/>
</dbReference>
<dbReference type="GO" id="GO:0005764">
    <property type="term" value="C:lysosome"/>
    <property type="evidence" value="ECO:0007669"/>
    <property type="project" value="EnsemblProtists"/>
</dbReference>
<dbReference type="InterPro" id="IPR040892">
    <property type="entry name" value="RPN1_N"/>
</dbReference>
<dbReference type="InterPro" id="IPR002015">
    <property type="entry name" value="Proteasome/cyclosome_rpt"/>
</dbReference>
<dbReference type="PANTHER" id="PTHR10943:SF1">
    <property type="entry name" value="26S PROTEASOME NON-ATPASE REGULATORY SUBUNIT 2"/>
    <property type="match status" value="1"/>
</dbReference>
<dbReference type="SUPFAM" id="SSF48371">
    <property type="entry name" value="ARM repeat"/>
    <property type="match status" value="1"/>
</dbReference>
<dbReference type="VEuPathDB" id="AmoebaDB:DICPUDRAFT_55026"/>
<dbReference type="Pfam" id="PF18051">
    <property type="entry name" value="RPN1_C"/>
    <property type="match status" value="1"/>
</dbReference>
<dbReference type="STRING" id="5786.F0ZJY8"/>
<evidence type="ECO:0000259" key="6">
    <source>
        <dbReference type="Pfam" id="PF18051"/>
    </source>
</evidence>
<dbReference type="PANTHER" id="PTHR10943">
    <property type="entry name" value="26S PROTEASOME NON-ATPASE REGULATORY SUBUNIT"/>
    <property type="match status" value="1"/>
</dbReference>
<gene>
    <name evidence="7" type="ORF">DICPUDRAFT_55026</name>
</gene>
<feature type="compositionally biased region" description="Basic and acidic residues" evidence="4">
    <location>
        <begin position="34"/>
        <end position="56"/>
    </location>
</feature>
<dbReference type="FunFam" id="1.25.10.10:FF:000026">
    <property type="entry name" value="26S proteasome non-ATPase regulatory subunit 2"/>
    <property type="match status" value="1"/>
</dbReference>
<dbReference type="GO" id="GO:0034515">
    <property type="term" value="C:proteasome storage granule"/>
    <property type="evidence" value="ECO:0000318"/>
    <property type="project" value="GO_Central"/>
</dbReference>
<keyword evidence="2" id="KW-0677">Repeat</keyword>
<keyword evidence="8" id="KW-1185">Reference proteome</keyword>
<dbReference type="Gene3D" id="1.25.10.10">
    <property type="entry name" value="Leucine-rich Repeat Variant"/>
    <property type="match status" value="1"/>
</dbReference>
<dbReference type="EMBL" id="GL871049">
    <property type="protein sequence ID" value="EGC35728.1"/>
    <property type="molecule type" value="Genomic_DNA"/>
</dbReference>
<feature type="region of interest" description="Disordered" evidence="4">
    <location>
        <begin position="1"/>
        <end position="56"/>
    </location>
</feature>
<evidence type="ECO:0000256" key="2">
    <source>
        <dbReference type="ARBA" id="ARBA00022737"/>
    </source>
</evidence>
<proteinExistence type="inferred from homology"/>
<dbReference type="GO" id="GO:0005634">
    <property type="term" value="C:nucleus"/>
    <property type="evidence" value="ECO:0000318"/>
    <property type="project" value="GO_Central"/>
</dbReference>
<dbReference type="GO" id="GO:0043161">
    <property type="term" value="P:proteasome-mediated ubiquitin-dependent protein catabolic process"/>
    <property type="evidence" value="ECO:0000318"/>
    <property type="project" value="GO_Central"/>
</dbReference>
<reference evidence="8" key="1">
    <citation type="journal article" date="2011" name="Genome Biol.">
        <title>Comparative genomics of the social amoebae Dictyostelium discoideum and Dictyostelium purpureum.</title>
        <authorList>
            <consortium name="US DOE Joint Genome Institute (JGI-PGF)"/>
            <person name="Sucgang R."/>
            <person name="Kuo A."/>
            <person name="Tian X."/>
            <person name="Salerno W."/>
            <person name="Parikh A."/>
            <person name="Feasley C.L."/>
            <person name="Dalin E."/>
            <person name="Tu H."/>
            <person name="Huang E."/>
            <person name="Barry K."/>
            <person name="Lindquist E."/>
            <person name="Shapiro H."/>
            <person name="Bruce D."/>
            <person name="Schmutz J."/>
            <person name="Salamov A."/>
            <person name="Fey P."/>
            <person name="Gaudet P."/>
            <person name="Anjard C."/>
            <person name="Babu M.M."/>
            <person name="Basu S."/>
            <person name="Bushmanova Y."/>
            <person name="van der Wel H."/>
            <person name="Katoh-Kurasawa M."/>
            <person name="Dinh C."/>
            <person name="Coutinho P.M."/>
            <person name="Saito T."/>
            <person name="Elias M."/>
            <person name="Schaap P."/>
            <person name="Kay R.R."/>
            <person name="Henrissat B."/>
            <person name="Eichinger L."/>
            <person name="Rivero F."/>
            <person name="Putnam N.H."/>
            <person name="West C.M."/>
            <person name="Loomis W.F."/>
            <person name="Chisholm R.L."/>
            <person name="Shaulsky G."/>
            <person name="Strassmann J.E."/>
            <person name="Queller D.C."/>
            <person name="Kuspa A."/>
            <person name="Grigoriev I.V."/>
        </authorList>
    </citation>
    <scope>NUCLEOTIDE SEQUENCE [LARGE SCALE GENOMIC DNA]</scope>
    <source>
        <strain evidence="8">QSDP1</strain>
    </source>
</reference>
<evidence type="ECO:0000259" key="5">
    <source>
        <dbReference type="Pfam" id="PF17781"/>
    </source>
</evidence>
<dbReference type="GO" id="GO:0005776">
    <property type="term" value="C:autophagosome"/>
    <property type="evidence" value="ECO:0007669"/>
    <property type="project" value="EnsemblProtists"/>
</dbReference>
<evidence type="ECO:0000256" key="1">
    <source>
        <dbReference type="ARBA" id="ARBA00005460"/>
    </source>
</evidence>
<dbReference type="AlphaFoldDB" id="F0ZJY8"/>
<accession>F0ZJY8</accession>
<sequence length="883" mass="97624">MPEREVAKIAVPSKDNKKPEDDKDKENTTSTQQPKKDQKKKDKKEDTLSPEDEKLKNDLEMLVERVKDENSEIVLASLEALKSEIRSSTSSMTSVPKPLKFLRVHYQTLVEIYSNLKEGKPKTLLADILSVLAMANGNEERDTLKYKLLGSGEAIAAWGHEYVRHLATEIGVEYDIRKEESQSVEDLLKLVDEIVPFQMTHNAEPEACDLLLEVEQLTKIFNYIDENNYQRVCLYLFKCSYYVPGPDDVNILRVCIEIYLKMKQYPEALRVAMKISDQELITSIFKSVEDNQSMLQQLSFLAARQRIVPENFNYDTVSDIINNIKLSEYFLNLATDLDIREPKLPEEIFQSHLDSTSVVADSARMNLASSFVNAFVNAGFGKDKLMTAEEDTKWWFKNRELGILSTVASTGMVVLWDIDGGLTKIDKFLYSQEKHCSNGALMAIGMLACGIRSDMDPALSLLAEHIKSPNTNTRISAIFGLGLAYAGTQRQDLMALLSPCLDDDKEKMEFIGVVGLALGLIFIGSCDPELSTLFVQTLITRGTAASESHSRFLHLGLGLLYLGKQDAAELALETLKAIEGKGGEYARLTVEACAYAGTGNVLKVQNMLHFCSDGTENPHHGLAVLSIALIAMGEELGSDMCLRMFDHLLQKGNVHIKRAIPLALGLLSPSNPRIAIMDILSKLSHDNDNEVAQGAILALGLIGAGTNNARIGGMLRALAVFYAKDVHLFFVRIAQGLLHMGKGTMTINPYHSDRSLMSPVAAGGLLALLHAALDIKNILSTQSHYLFFSLVCSMNPRMLMTVDEDLKPLPVSVRVGQSVDTVGLAGKPKTITGFQTHTTPVLLGYNERAELATEDYIPLTNILEGIVILKKNDQASTSPKMTK</sequence>
<dbReference type="Pfam" id="PF01851">
    <property type="entry name" value="PC_rep"/>
    <property type="match status" value="1"/>
</dbReference>
<dbReference type="RefSeq" id="XP_003287731.1">
    <property type="nucleotide sequence ID" value="XM_003287683.1"/>
</dbReference>
<dbReference type="eggNOG" id="KOG2005">
    <property type="taxonomic scope" value="Eukaryota"/>
</dbReference>
<dbReference type="GO" id="GO:0030234">
    <property type="term" value="F:enzyme regulator activity"/>
    <property type="evidence" value="ECO:0007669"/>
    <property type="project" value="InterPro"/>
</dbReference>
<feature type="domain" description="RPN1 N-terminal" evidence="5">
    <location>
        <begin position="59"/>
        <end position="354"/>
    </location>
</feature>
<dbReference type="GO" id="GO:0006972">
    <property type="term" value="P:hyperosmotic response"/>
    <property type="evidence" value="ECO:0007669"/>
    <property type="project" value="EnsemblProtists"/>
</dbReference>
<protein>
    <submittedName>
        <fullName evidence="7">26S proteasome regulatory subunit S2</fullName>
    </submittedName>
</protein>
<evidence type="ECO:0000313" key="8">
    <source>
        <dbReference type="Proteomes" id="UP000001064"/>
    </source>
</evidence>
<comment type="similarity">
    <text evidence="1">Belongs to the proteasome subunit S2 family.</text>
</comment>
<evidence type="ECO:0000313" key="7">
    <source>
        <dbReference type="EMBL" id="EGC35728.1"/>
    </source>
</evidence>
<dbReference type="GO" id="GO:0008540">
    <property type="term" value="C:proteasome regulatory particle, base subcomplex"/>
    <property type="evidence" value="ECO:0000318"/>
    <property type="project" value="GO_Central"/>
</dbReference>
<feature type="domain" description="26S proteasome non-ATPase regulatory subunit RPN1 C-terminal" evidence="6">
    <location>
        <begin position="822"/>
        <end position="873"/>
    </location>
</feature>
<name>F0ZJY8_DICPU</name>